<name>A0A177EEG8_9MICR</name>
<evidence type="ECO:0000313" key="1">
    <source>
        <dbReference type="EMBL" id="OAG29389.1"/>
    </source>
</evidence>
<accession>A0A177EEG8</accession>
<dbReference type="Proteomes" id="UP000185944">
    <property type="component" value="Unassembled WGS sequence"/>
</dbReference>
<dbReference type="VEuPathDB" id="MicrosporidiaDB:NEDG_00522"/>
<comment type="caution">
    <text evidence="1">The sequence shown here is derived from an EMBL/GenBank/DDBJ whole genome shotgun (WGS) entry which is preliminary data.</text>
</comment>
<sequence>MEAWGENFFMFCSETKQTTDLEFLQSLCGKCGLLLYVDESKTGANYMISGKTFVIDIIYGIVGNAPMKEEKIASDTLSVGSGAYHPGKEKVEDAHKTMKKINLSLMEEFWSKYFTMFTKSLWTYLKQQEYLKIYELVYELVKYDNEDTSTEKSFYGIVGKMEAAVALLEKKQLLEEFEVNYSFQDHAICLLARGRPPREFEEDVFSSHQIYAVLEENATHARLSRNRYAVEDISGVLNHLARNRMVWKVVSESIMHRVPITLTGSGEGLGVCFGGAIDRKKQKIWITPAREVEVGKSADKYRTLLLQRTESILHVIKETDIDTV</sequence>
<dbReference type="AlphaFoldDB" id="A0A177EEG8"/>
<reference evidence="1 2" key="1">
    <citation type="submission" date="2016-02" db="EMBL/GenBank/DDBJ databases">
        <title>Discovery of a natural microsporidian pathogen with a broad tissue tropism in Caenorhabditis elegans.</title>
        <authorList>
            <person name="Luallen R.J."/>
            <person name="Reinke A.W."/>
            <person name="Tong L."/>
            <person name="Botts M.R."/>
            <person name="Felix M.-A."/>
            <person name="Troemel E.R."/>
        </authorList>
    </citation>
    <scope>NUCLEOTIDE SEQUENCE [LARGE SCALE GENOMIC DNA]</scope>
    <source>
        <strain evidence="1 2">JUm2807</strain>
    </source>
</reference>
<keyword evidence="2" id="KW-1185">Reference proteome</keyword>
<gene>
    <name evidence="1" type="ORF">NEDG_00522</name>
</gene>
<dbReference type="RefSeq" id="XP_067544037.1">
    <property type="nucleotide sequence ID" value="XM_067687940.1"/>
</dbReference>
<organism evidence="1 2">
    <name type="scientific">Nematocida displodere</name>
    <dbReference type="NCBI Taxonomy" id="1805483"/>
    <lineage>
        <taxon>Eukaryota</taxon>
        <taxon>Fungi</taxon>
        <taxon>Fungi incertae sedis</taxon>
        <taxon>Microsporidia</taxon>
        <taxon>Nematocida</taxon>
    </lineage>
</organism>
<proteinExistence type="predicted"/>
<dbReference type="EMBL" id="LTDL01000040">
    <property type="protein sequence ID" value="OAG29389.1"/>
    <property type="molecule type" value="Genomic_DNA"/>
</dbReference>
<evidence type="ECO:0000313" key="2">
    <source>
        <dbReference type="Proteomes" id="UP000185944"/>
    </source>
</evidence>
<dbReference type="OrthoDB" id="2193453at2759"/>
<dbReference type="GeneID" id="93646872"/>
<protein>
    <submittedName>
        <fullName evidence="1">Uncharacterized protein</fullName>
    </submittedName>
</protein>